<proteinExistence type="predicted"/>
<dbReference type="EMBL" id="JAUEPU010000058">
    <property type="protein sequence ID" value="KAK0484155.1"/>
    <property type="molecule type" value="Genomic_DNA"/>
</dbReference>
<gene>
    <name evidence="1" type="ORF">EDD18DRAFT_1112057</name>
</gene>
<accession>A0AA39ULW1</accession>
<keyword evidence="2" id="KW-1185">Reference proteome</keyword>
<reference evidence="1" key="1">
    <citation type="submission" date="2023-06" db="EMBL/GenBank/DDBJ databases">
        <authorList>
            <consortium name="Lawrence Berkeley National Laboratory"/>
            <person name="Ahrendt S."/>
            <person name="Sahu N."/>
            <person name="Indic B."/>
            <person name="Wong-Bajracharya J."/>
            <person name="Merenyi Z."/>
            <person name="Ke H.-M."/>
            <person name="Monk M."/>
            <person name="Kocsube S."/>
            <person name="Drula E."/>
            <person name="Lipzen A."/>
            <person name="Balint B."/>
            <person name="Henrissat B."/>
            <person name="Andreopoulos B."/>
            <person name="Martin F.M."/>
            <person name="Harder C.B."/>
            <person name="Rigling D."/>
            <person name="Ford K.L."/>
            <person name="Foster G.D."/>
            <person name="Pangilinan J."/>
            <person name="Papanicolaou A."/>
            <person name="Barry K."/>
            <person name="LaButti K."/>
            <person name="Viragh M."/>
            <person name="Koriabine M."/>
            <person name="Yan M."/>
            <person name="Riley R."/>
            <person name="Champramary S."/>
            <person name="Plett K.L."/>
            <person name="Tsai I.J."/>
            <person name="Slot J."/>
            <person name="Sipos G."/>
            <person name="Plett J."/>
            <person name="Nagy L.G."/>
            <person name="Grigoriev I.V."/>
        </authorList>
    </citation>
    <scope>NUCLEOTIDE SEQUENCE</scope>
    <source>
        <strain evidence="1">HWK02</strain>
    </source>
</reference>
<dbReference type="AlphaFoldDB" id="A0AA39ULW1"/>
<comment type="caution">
    <text evidence="1">The sequence shown here is derived from an EMBL/GenBank/DDBJ whole genome shotgun (WGS) entry which is preliminary data.</text>
</comment>
<sequence>MTYFHMGRPKKYHTHEARLQAIRENSNRYYAKHRHVISARRKLAYQNQSSHHVGPETVPKVPPPPDPFLKFDAEVLKILQQFEDFLVGKMPSDYVKFLLHCYFKDSSQRQGEIGLFVEPLDVLYKMQEAHRSISTKALQADGPSKHQKRLDCAGNEIGTLISWLEDIWRAGIDGPYGLRIAYNRNKLAWQREDLFQPAYQGLNGIQYCTKPSHLLPNTCRIQNEVLVLHVVKNTAVAFGVVGGDAFLVELIDSIGMNFE</sequence>
<evidence type="ECO:0000313" key="1">
    <source>
        <dbReference type="EMBL" id="KAK0484155.1"/>
    </source>
</evidence>
<organism evidence="1 2">
    <name type="scientific">Armillaria luteobubalina</name>
    <dbReference type="NCBI Taxonomy" id="153913"/>
    <lineage>
        <taxon>Eukaryota</taxon>
        <taxon>Fungi</taxon>
        <taxon>Dikarya</taxon>
        <taxon>Basidiomycota</taxon>
        <taxon>Agaricomycotina</taxon>
        <taxon>Agaricomycetes</taxon>
        <taxon>Agaricomycetidae</taxon>
        <taxon>Agaricales</taxon>
        <taxon>Marasmiineae</taxon>
        <taxon>Physalacriaceae</taxon>
        <taxon>Armillaria</taxon>
    </lineage>
</organism>
<evidence type="ECO:0000313" key="2">
    <source>
        <dbReference type="Proteomes" id="UP001175228"/>
    </source>
</evidence>
<dbReference type="Proteomes" id="UP001175228">
    <property type="component" value="Unassembled WGS sequence"/>
</dbReference>
<protein>
    <submittedName>
        <fullName evidence="1">Uncharacterized protein</fullName>
    </submittedName>
</protein>
<name>A0AA39ULW1_9AGAR</name>